<keyword evidence="3" id="KW-0238">DNA-binding</keyword>
<dbReference type="AlphaFoldDB" id="A0A5P1FKA4"/>
<keyword evidence="4" id="KW-0804">Transcription</keyword>
<name>A0A5P1FKA4_ASPOF</name>
<dbReference type="GO" id="GO:0003677">
    <property type="term" value="F:DNA binding"/>
    <property type="evidence" value="ECO:0007669"/>
    <property type="project" value="UniProtKB-KW"/>
</dbReference>
<evidence type="ECO:0000256" key="1">
    <source>
        <dbReference type="ARBA" id="ARBA00005510"/>
    </source>
</evidence>
<feature type="domain" description="BHLH" evidence="5">
    <location>
        <begin position="71"/>
        <end position="121"/>
    </location>
</feature>
<dbReference type="GO" id="GO:0005634">
    <property type="term" value="C:nucleus"/>
    <property type="evidence" value="ECO:0007669"/>
    <property type="project" value="TreeGrafter"/>
</dbReference>
<dbReference type="EMBL" id="CM007382">
    <property type="protein sequence ID" value="ONK77837.1"/>
    <property type="molecule type" value="Genomic_DNA"/>
</dbReference>
<dbReference type="GO" id="GO:0045893">
    <property type="term" value="P:positive regulation of DNA-templated transcription"/>
    <property type="evidence" value="ECO:0007669"/>
    <property type="project" value="TreeGrafter"/>
</dbReference>
<dbReference type="GO" id="GO:0046983">
    <property type="term" value="F:protein dimerization activity"/>
    <property type="evidence" value="ECO:0007669"/>
    <property type="project" value="InterPro"/>
</dbReference>
<dbReference type="SUPFAM" id="SSF47459">
    <property type="entry name" value="HLH, helix-loop-helix DNA-binding domain"/>
    <property type="match status" value="1"/>
</dbReference>
<proteinExistence type="inferred from homology"/>
<evidence type="ECO:0000313" key="7">
    <source>
        <dbReference type="Proteomes" id="UP000243459"/>
    </source>
</evidence>
<reference evidence="7" key="1">
    <citation type="journal article" date="2017" name="Nat. Commun.">
        <title>The asparagus genome sheds light on the origin and evolution of a young Y chromosome.</title>
        <authorList>
            <person name="Harkess A."/>
            <person name="Zhou J."/>
            <person name="Xu C."/>
            <person name="Bowers J.E."/>
            <person name="Van der Hulst R."/>
            <person name="Ayyampalayam S."/>
            <person name="Mercati F."/>
            <person name="Riccardi P."/>
            <person name="McKain M.R."/>
            <person name="Kakrana A."/>
            <person name="Tang H."/>
            <person name="Ray J."/>
            <person name="Groenendijk J."/>
            <person name="Arikit S."/>
            <person name="Mathioni S.M."/>
            <person name="Nakano M."/>
            <person name="Shan H."/>
            <person name="Telgmann-Rauber A."/>
            <person name="Kanno A."/>
            <person name="Yue Z."/>
            <person name="Chen H."/>
            <person name="Li W."/>
            <person name="Chen Y."/>
            <person name="Xu X."/>
            <person name="Zhang Y."/>
            <person name="Luo S."/>
            <person name="Chen H."/>
            <person name="Gao J."/>
            <person name="Mao Z."/>
            <person name="Pires J.C."/>
            <person name="Luo M."/>
            <person name="Kudrna D."/>
            <person name="Wing R.A."/>
            <person name="Meyers B.C."/>
            <person name="Yi K."/>
            <person name="Kong H."/>
            <person name="Lavrijsen P."/>
            <person name="Sunseri F."/>
            <person name="Falavigna A."/>
            <person name="Ye Y."/>
            <person name="Leebens-Mack J.H."/>
            <person name="Chen G."/>
        </authorList>
    </citation>
    <scope>NUCLEOTIDE SEQUENCE [LARGE SCALE GENOMIC DNA]</scope>
    <source>
        <strain evidence="7">cv. DH0086</strain>
    </source>
</reference>
<dbReference type="InterPro" id="IPR036638">
    <property type="entry name" value="HLH_DNA-bd_sf"/>
</dbReference>
<dbReference type="PANTHER" id="PTHR46684:SF16">
    <property type="entry name" value="TRANSCRIPTION FACTOR BHLH67-LIKE ISOFORM X2"/>
    <property type="match status" value="1"/>
</dbReference>
<accession>A0A5P1FKA4</accession>
<dbReference type="GO" id="GO:0010052">
    <property type="term" value="P:guard cell differentiation"/>
    <property type="evidence" value="ECO:0007669"/>
    <property type="project" value="InterPro"/>
</dbReference>
<evidence type="ECO:0000313" key="6">
    <source>
        <dbReference type="EMBL" id="ONK77837.1"/>
    </source>
</evidence>
<organism evidence="6 7">
    <name type="scientific">Asparagus officinalis</name>
    <name type="common">Garden asparagus</name>
    <dbReference type="NCBI Taxonomy" id="4686"/>
    <lineage>
        <taxon>Eukaryota</taxon>
        <taxon>Viridiplantae</taxon>
        <taxon>Streptophyta</taxon>
        <taxon>Embryophyta</taxon>
        <taxon>Tracheophyta</taxon>
        <taxon>Spermatophyta</taxon>
        <taxon>Magnoliopsida</taxon>
        <taxon>Liliopsida</taxon>
        <taxon>Asparagales</taxon>
        <taxon>Asparagaceae</taxon>
        <taxon>Asparagoideae</taxon>
        <taxon>Asparagus</taxon>
    </lineage>
</organism>
<gene>
    <name evidence="6" type="ORF">A4U43_C02F11240</name>
</gene>
<dbReference type="PANTHER" id="PTHR46684">
    <property type="entry name" value="TRANSCRIPTION FACTOR FAMA"/>
    <property type="match status" value="1"/>
</dbReference>
<dbReference type="InterPro" id="IPR011598">
    <property type="entry name" value="bHLH_dom"/>
</dbReference>
<evidence type="ECO:0000256" key="2">
    <source>
        <dbReference type="ARBA" id="ARBA00023015"/>
    </source>
</evidence>
<keyword evidence="2" id="KW-0805">Transcription regulation</keyword>
<protein>
    <recommendedName>
        <fullName evidence="5">BHLH domain-containing protein</fullName>
    </recommendedName>
</protein>
<comment type="similarity">
    <text evidence="1">Belongs to the bHLH protein family.</text>
</comment>
<dbReference type="PROSITE" id="PS50888">
    <property type="entry name" value="BHLH"/>
    <property type="match status" value="1"/>
</dbReference>
<dbReference type="InterPro" id="IPR044283">
    <property type="entry name" value="FAMA/SPEECHLESS/MUTE-like"/>
</dbReference>
<evidence type="ECO:0000256" key="3">
    <source>
        <dbReference type="ARBA" id="ARBA00023125"/>
    </source>
</evidence>
<evidence type="ECO:0000259" key="5">
    <source>
        <dbReference type="PROSITE" id="PS50888"/>
    </source>
</evidence>
<sequence>MKGVVLKNEINGTGGGGDYVNFNHCSANSSASPVTGEAFVGREDKAIEEMTTTRRKRRRTNSYKNKEEVESQRMTHIAVERNQRRHMNEYLTILRSLMLNHMPKGVEFYLLSNSVKKMAMRMKSKGERMRARGENRIENLGLLIGFGGKEGVDFVLEVSRQALMREELTKNLGFVSRSKSNEEEEVEKAMRQMSGLRLGRRRRRLRSLDGISSNVVISIVCFVQICRLNG</sequence>
<keyword evidence="7" id="KW-1185">Reference proteome</keyword>
<evidence type="ECO:0000256" key="4">
    <source>
        <dbReference type="ARBA" id="ARBA00023163"/>
    </source>
</evidence>
<dbReference type="Proteomes" id="UP000243459">
    <property type="component" value="Chromosome 2"/>
</dbReference>
<dbReference type="Gramene" id="ONK77837">
    <property type="protein sequence ID" value="ONK77837"/>
    <property type="gene ID" value="A4U43_C02F11240"/>
</dbReference>
<dbReference type="GO" id="GO:0003700">
    <property type="term" value="F:DNA-binding transcription factor activity"/>
    <property type="evidence" value="ECO:0007669"/>
    <property type="project" value="InterPro"/>
</dbReference>
<dbReference type="Pfam" id="PF00010">
    <property type="entry name" value="HLH"/>
    <property type="match status" value="1"/>
</dbReference>